<feature type="region of interest" description="Disordered" evidence="1">
    <location>
        <begin position="1"/>
        <end position="40"/>
    </location>
</feature>
<keyword evidence="2" id="KW-0472">Membrane</keyword>
<keyword evidence="5" id="KW-1185">Reference proteome</keyword>
<reference evidence="4 5" key="1">
    <citation type="submission" date="2019-03" db="EMBL/GenBank/DDBJ databases">
        <title>Genomic Encyclopedia of Archaeal and Bacterial Type Strains, Phase II (KMG-II): from individual species to whole genera.</title>
        <authorList>
            <person name="Goeker M."/>
        </authorList>
    </citation>
    <scope>NUCLEOTIDE SEQUENCE [LARGE SCALE GENOMIC DNA]</scope>
    <source>
        <strain evidence="4 5">DSM 24782</strain>
    </source>
</reference>
<evidence type="ECO:0000256" key="1">
    <source>
        <dbReference type="SAM" id="MobiDB-lite"/>
    </source>
</evidence>
<dbReference type="AlphaFoldDB" id="A0A4R7FD02"/>
<accession>A0A4R7FD02</accession>
<evidence type="ECO:0000256" key="2">
    <source>
        <dbReference type="SAM" id="Phobius"/>
    </source>
</evidence>
<evidence type="ECO:0000313" key="4">
    <source>
        <dbReference type="EMBL" id="TDS74819.1"/>
    </source>
</evidence>
<dbReference type="EMBL" id="SOAM01000004">
    <property type="protein sequence ID" value="TDS74819.1"/>
    <property type="molecule type" value="Genomic_DNA"/>
</dbReference>
<protein>
    <recommendedName>
        <fullName evidence="3">DUF7847 domain-containing protein</fullName>
    </recommendedName>
</protein>
<sequence>MADQGGDWTSPGGGPGRDADPPRYGERIPGYTPPPAPAPVVPRAYTPPPKPGLIPLHPLSFGQILGGAFQVIRYNPRATVGPALIISLVQNALTVAVTYGIGIATVDRIQRAATDADRQTIAIGAAGIGGASLLAVLVVSVVATALLQGLITRVVAEGALGKRPTMGEALRGAGRRFWPLVGFAVVIGVIQLVLVLALAASVTALIVAFSGVANNIGIVYAILLALPIGVALLVVYFFFYIKFALTPSIIVLEGRPVFAAIGRSWGITRKAFWRTFGVVALVSLLVGAAAQIVSIPFSVIGGALAGVLAPNAGSDIQGQLVTSLVASAPALVVTVIVAGVGQIAQVSALVLVYLDRRMRTEGLDLELRRQVEQGGFDGRDPFERVG</sequence>
<comment type="caution">
    <text evidence="4">The sequence shown here is derived from an EMBL/GenBank/DDBJ whole genome shotgun (WGS) entry which is preliminary data.</text>
</comment>
<dbReference type="InterPro" id="IPR057169">
    <property type="entry name" value="DUF7847"/>
</dbReference>
<evidence type="ECO:0000259" key="3">
    <source>
        <dbReference type="Pfam" id="PF25231"/>
    </source>
</evidence>
<feature type="transmembrane region" description="Helical" evidence="2">
    <location>
        <begin position="177"/>
        <end position="210"/>
    </location>
</feature>
<feature type="transmembrane region" description="Helical" evidence="2">
    <location>
        <begin position="278"/>
        <end position="308"/>
    </location>
</feature>
<feature type="transmembrane region" description="Helical" evidence="2">
    <location>
        <begin position="328"/>
        <end position="354"/>
    </location>
</feature>
<feature type="domain" description="DUF7847" evidence="3">
    <location>
        <begin position="61"/>
        <end position="344"/>
    </location>
</feature>
<name>A0A4R7FD02_9MICO</name>
<feature type="transmembrane region" description="Helical" evidence="2">
    <location>
        <begin position="216"/>
        <end position="239"/>
    </location>
</feature>
<dbReference type="OrthoDB" id="121140at2"/>
<keyword evidence="2" id="KW-0812">Transmembrane</keyword>
<keyword evidence="2" id="KW-1133">Transmembrane helix</keyword>
<dbReference type="Proteomes" id="UP000295344">
    <property type="component" value="Unassembled WGS sequence"/>
</dbReference>
<proteinExistence type="predicted"/>
<evidence type="ECO:0000313" key="5">
    <source>
        <dbReference type="Proteomes" id="UP000295344"/>
    </source>
</evidence>
<dbReference type="RefSeq" id="WP_133767484.1">
    <property type="nucleotide sequence ID" value="NZ_BAAARP010000001.1"/>
</dbReference>
<feature type="compositionally biased region" description="Pro residues" evidence="1">
    <location>
        <begin position="31"/>
        <end position="40"/>
    </location>
</feature>
<organism evidence="4 5">
    <name type="scientific">Amnibacterium kyonggiense</name>
    <dbReference type="NCBI Taxonomy" id="595671"/>
    <lineage>
        <taxon>Bacteria</taxon>
        <taxon>Bacillati</taxon>
        <taxon>Actinomycetota</taxon>
        <taxon>Actinomycetes</taxon>
        <taxon>Micrococcales</taxon>
        <taxon>Microbacteriaceae</taxon>
        <taxon>Amnibacterium</taxon>
    </lineage>
</organism>
<dbReference type="Pfam" id="PF25231">
    <property type="entry name" value="DUF7847"/>
    <property type="match status" value="1"/>
</dbReference>
<feature type="compositionally biased region" description="Basic and acidic residues" evidence="1">
    <location>
        <begin position="17"/>
        <end position="26"/>
    </location>
</feature>
<gene>
    <name evidence="4" type="ORF">CLV52_3340</name>
</gene>